<evidence type="ECO:0000313" key="2">
    <source>
        <dbReference type="Proteomes" id="UP000182229"/>
    </source>
</evidence>
<gene>
    <name evidence="1" type="ORF">BON30_46080</name>
</gene>
<organism evidence="1 2">
    <name type="scientific">Cystobacter ferrugineus</name>
    <dbReference type="NCBI Taxonomy" id="83449"/>
    <lineage>
        <taxon>Bacteria</taxon>
        <taxon>Pseudomonadati</taxon>
        <taxon>Myxococcota</taxon>
        <taxon>Myxococcia</taxon>
        <taxon>Myxococcales</taxon>
        <taxon>Cystobacterineae</taxon>
        <taxon>Archangiaceae</taxon>
        <taxon>Cystobacter</taxon>
    </lineage>
</organism>
<dbReference type="EMBL" id="MPIN01000025">
    <property type="protein sequence ID" value="OJH33900.1"/>
    <property type="molecule type" value="Genomic_DNA"/>
</dbReference>
<keyword evidence="2" id="KW-1185">Reference proteome</keyword>
<reference evidence="2" key="1">
    <citation type="submission" date="2016-11" db="EMBL/GenBank/DDBJ databases">
        <authorList>
            <person name="Shukria A."/>
            <person name="Stevens D.C."/>
        </authorList>
    </citation>
    <scope>NUCLEOTIDE SEQUENCE [LARGE SCALE GENOMIC DNA]</scope>
    <source>
        <strain evidence="2">Cbfe23</strain>
    </source>
</reference>
<dbReference type="Proteomes" id="UP000182229">
    <property type="component" value="Unassembled WGS sequence"/>
</dbReference>
<dbReference type="RefSeq" id="WP_071905017.1">
    <property type="nucleotide sequence ID" value="NZ_MPIN01000025.1"/>
</dbReference>
<dbReference type="AlphaFoldDB" id="A0A1L9AV82"/>
<evidence type="ECO:0000313" key="1">
    <source>
        <dbReference type="EMBL" id="OJH33900.1"/>
    </source>
</evidence>
<comment type="caution">
    <text evidence="1">The sequence shown here is derived from an EMBL/GenBank/DDBJ whole genome shotgun (WGS) entry which is preliminary data.</text>
</comment>
<proteinExistence type="predicted"/>
<accession>A0A1L9AV82</accession>
<protein>
    <submittedName>
        <fullName evidence="1">Uncharacterized protein</fullName>
    </submittedName>
</protein>
<dbReference type="STRING" id="83449.BON30_46080"/>
<reference evidence="1 2" key="2">
    <citation type="submission" date="2016-12" db="EMBL/GenBank/DDBJ databases">
        <title>Draft Genome Sequence of Cystobacter ferrugineus Strain Cbfe23.</title>
        <authorList>
            <person name="Akbar S."/>
            <person name="Dowd S.E."/>
            <person name="Stevens D.C."/>
        </authorList>
    </citation>
    <scope>NUCLEOTIDE SEQUENCE [LARGE SCALE GENOMIC DNA]</scope>
    <source>
        <strain evidence="1 2">Cbfe23</strain>
    </source>
</reference>
<dbReference type="OrthoDB" id="9017279at2"/>
<sequence>MTTIARRTIRSSPHRTSTETWTAIVELLTQGKQDAARSELLAVVGIASSIITDQAPRDAPIVVTCDGPRTRIYCLYDEDALEGSDANEAHLGYEPLKGDWSVSLPCQADDLSWVQGALKKHSSRITARDLATGLEIDEASDSTNEQPLVLNVKGFLGS</sequence>
<name>A0A1L9AV82_9BACT</name>